<dbReference type="WBParaSite" id="L893_g24650.t1">
    <property type="protein sequence ID" value="L893_g24650.t1"/>
    <property type="gene ID" value="L893_g24650"/>
</dbReference>
<name>A0A1I7ZBD9_9BILA</name>
<organism evidence="2 3">
    <name type="scientific">Steinernema glaseri</name>
    <dbReference type="NCBI Taxonomy" id="37863"/>
    <lineage>
        <taxon>Eukaryota</taxon>
        <taxon>Metazoa</taxon>
        <taxon>Ecdysozoa</taxon>
        <taxon>Nematoda</taxon>
        <taxon>Chromadorea</taxon>
        <taxon>Rhabditida</taxon>
        <taxon>Tylenchina</taxon>
        <taxon>Panagrolaimomorpha</taxon>
        <taxon>Strongyloidoidea</taxon>
        <taxon>Steinernematidae</taxon>
        <taxon>Steinernema</taxon>
    </lineage>
</organism>
<feature type="region of interest" description="Disordered" evidence="1">
    <location>
        <begin position="117"/>
        <end position="141"/>
    </location>
</feature>
<accession>A0A1I7ZBD9</accession>
<dbReference type="AlphaFoldDB" id="A0A1I7ZBD9"/>
<sequence length="141" mass="15918">MLQSCDHIRSHSRLRDRNAGANSQLPTQLDAYGGSDGKRSDITGFGLGRQHQPGQLQHGRARTEEAPSKPAYGDDFCGIRRGLRSESGRRDRREPKCYWDLVTRNCFLVYQQRRRKPIGRGRRSGAGPSQNGSRIHVLCDQ</sequence>
<dbReference type="Proteomes" id="UP000095287">
    <property type="component" value="Unplaced"/>
</dbReference>
<keyword evidence="2" id="KW-1185">Reference proteome</keyword>
<evidence type="ECO:0000313" key="3">
    <source>
        <dbReference type="WBParaSite" id="L893_g24650.t1"/>
    </source>
</evidence>
<reference evidence="3" key="1">
    <citation type="submission" date="2016-11" db="UniProtKB">
        <authorList>
            <consortium name="WormBaseParasite"/>
        </authorList>
    </citation>
    <scope>IDENTIFICATION</scope>
</reference>
<feature type="compositionally biased region" description="Basic and acidic residues" evidence="1">
    <location>
        <begin position="83"/>
        <end position="94"/>
    </location>
</feature>
<feature type="compositionally biased region" description="Basic and acidic residues" evidence="1">
    <location>
        <begin position="1"/>
        <end position="18"/>
    </location>
</feature>
<feature type="region of interest" description="Disordered" evidence="1">
    <location>
        <begin position="1"/>
        <end position="94"/>
    </location>
</feature>
<evidence type="ECO:0000313" key="2">
    <source>
        <dbReference type="Proteomes" id="UP000095287"/>
    </source>
</evidence>
<proteinExistence type="predicted"/>
<protein>
    <submittedName>
        <fullName evidence="3">Uncharacterized protein</fullName>
    </submittedName>
</protein>
<evidence type="ECO:0000256" key="1">
    <source>
        <dbReference type="SAM" id="MobiDB-lite"/>
    </source>
</evidence>